<protein>
    <submittedName>
        <fullName evidence="2">Uncharacterized protein</fullName>
    </submittedName>
</protein>
<keyword evidence="1" id="KW-1133">Transmembrane helix</keyword>
<gene>
    <name evidence="2" type="ORF">VE98_C0001G0405</name>
</gene>
<name>A0A0G4BAF1_UNCK3</name>
<evidence type="ECO:0000313" key="2">
    <source>
        <dbReference type="EMBL" id="AKM84859.1"/>
    </source>
</evidence>
<accession>A0A0G4BAF1</accession>
<dbReference type="AlphaFoldDB" id="A0A0G4BAF1"/>
<dbReference type="KEGG" id="bgw:VE98_C0001G0405"/>
<dbReference type="Proteomes" id="UP000035659">
    <property type="component" value="Chromosome"/>
</dbReference>
<proteinExistence type="predicted"/>
<feature type="transmembrane region" description="Helical" evidence="1">
    <location>
        <begin position="20"/>
        <end position="39"/>
    </location>
</feature>
<evidence type="ECO:0000313" key="3">
    <source>
        <dbReference type="Proteomes" id="UP000035659"/>
    </source>
</evidence>
<organism evidence="2 3">
    <name type="scientific">candidate division Kazan bacterium GW2011_GWA1_50_15</name>
    <dbReference type="NCBI Taxonomy" id="1620412"/>
    <lineage>
        <taxon>Bacteria</taxon>
        <taxon>Bacteria division Kazan-3B-28</taxon>
    </lineage>
</organism>
<reference evidence="2 3" key="1">
    <citation type="journal article" date="2015" name="Nature">
        <title>rRNA introns, odd ribosomes, and small enigmatic genomes across a large radiation of phyla.</title>
        <authorList>
            <person name="Brown C.T."/>
            <person name="Hug L.A."/>
            <person name="Thomas B.C."/>
            <person name="Sharon I."/>
            <person name="Castelle C.J."/>
            <person name="Singh A."/>
            <person name="Wilkins M.J."/>
            <person name="Williams K.H."/>
            <person name="Banfield J.F."/>
        </authorList>
    </citation>
    <scope>NUCLEOTIDE SEQUENCE [LARGE SCALE GENOMIC DNA]</scope>
</reference>
<keyword evidence="1" id="KW-0472">Membrane</keyword>
<dbReference type="EMBL" id="CP011216">
    <property type="protein sequence ID" value="AKM84859.1"/>
    <property type="molecule type" value="Genomic_DNA"/>
</dbReference>
<dbReference type="STRING" id="1620412.VE98_C0001G0405"/>
<sequence>MLDRLTKQLQDHQPRSNTTYVHWALILMLAISFTGWMVYQGVSQQVNAQTGLGANFNAPVQNEVLLWRSHYRIEFQYHYNALRPGNPGDVLRVKAVSSADEVDLFFYQRQPNDGDIIGDDLVKGQFDWDLSSLPLSFFGKEGLNNVTLQAIYINNTDQTSTVVTTRSISVWVPITGGVISTAGATDWDKPISQPRQIFGSDQRALALLWRGGKMLPPMSAAGFYNNAKANAVYFMDGQTDPKIDIQKDVPWGANGWPISGDYIWSNIGSQFWNRTSGPAVGMEFTGYGTDGRGTFVGGDKTYTDAVSMQLGSFVTWTAPAGNAGPVYPGSTYTLKWTVDPEAKPPVGLLADITASYYNQSGIWVNVPVVSGMDAFIGTRAWTIPANVKLGSKMKFSITTKLGGVQYSVTSSGDLSISTVAAPITLTSPTPIGTSPDNGVIKPEIVGGQRSFTLTWDAGSVPANTLAQISYTLKDGSVEGAFVGSVDLASGSYTWINPLENVTGVGGERGSAYFIGKEASLVFRPINGSFVYTSYPVVFGGCLTVTQPQLNEVRAGGRYTIRWSYPSAYADILTTVHANTRYLRISYKALSEPATAWKTIVDLEPDVITVKDVTKVTSYDWAVPSDLVPGAQYQFSFTWVYNLSALVGGQTLYAKSSFPPATFMVAGSGPLVNFTKPTAGEVYPINSSMTTRWTVDPQGWDLTGLQMTVSYETADSLPLLTGVITAPGFEVPFNPEATDFSATWTVRPQLAGRLVKIKVELNKTSSYDGGSFKSSAFSVISAGRTGGDGTQPSDYAAYYTSTRYTPPEVAGNASLKDLATVGVAGSNLTVPGVTMHYWVALYNADQQLIKRLPIQSGQSITGDTPADLAATKSFGIEIAFEITQPITLDTRPKVRSVSIAYTTDFATAPFMITVGPPTTGTTDDNLQAYAEYTINLFLSPNTPEFAGQVTFALASRIDSNGQDAAGKFDGEFIPATADVQTGSVKLRLHSATVGTYTFTVKGTSGEWEAVSPPATLIVQSTSDGETIAQAILNFTAPVQRGPEKDPNLSFTLSLYQGLERLYSGTTSTDANDQGTLTTSPISDTTTLKFNETYTAYIKTPKHLSRKANEDVRFTPPISGDIITVALTFPELPAGDIMPGSPTEAPTPYGSWDKVDSTDWSQFLGEIAQTLLTKLADFDNSNSVDSLDVFPFVGGYSHWLESGALRADGIPRPPDAPPAG</sequence>
<keyword evidence="1" id="KW-0812">Transmembrane</keyword>
<evidence type="ECO:0000256" key="1">
    <source>
        <dbReference type="SAM" id="Phobius"/>
    </source>
</evidence>